<protein>
    <submittedName>
        <fullName evidence="1">Uncharacterized protein</fullName>
    </submittedName>
</protein>
<dbReference type="AlphaFoldDB" id="A6P2X0"/>
<reference evidence="1 2" key="2">
    <citation type="submission" date="2007-06" db="EMBL/GenBank/DDBJ databases">
        <title>Draft genome sequence of Pseudoflavonifractor capillosus ATCC 29799.</title>
        <authorList>
            <person name="Sudarsanam P."/>
            <person name="Ley R."/>
            <person name="Guruge J."/>
            <person name="Turnbaugh P.J."/>
            <person name="Mahowald M."/>
            <person name="Liep D."/>
            <person name="Gordon J."/>
        </authorList>
    </citation>
    <scope>NUCLEOTIDE SEQUENCE [LARGE SCALE GENOMIC DNA]</scope>
    <source>
        <strain evidence="1 2">ATCC 29799</strain>
    </source>
</reference>
<proteinExistence type="predicted"/>
<keyword evidence="2" id="KW-1185">Reference proteome</keyword>
<dbReference type="STRING" id="411467.BACCAP_04854"/>
<gene>
    <name evidence="1" type="ORF">BACCAP_04854</name>
</gene>
<evidence type="ECO:0000313" key="2">
    <source>
        <dbReference type="Proteomes" id="UP000003639"/>
    </source>
</evidence>
<comment type="caution">
    <text evidence="1">The sequence shown here is derived from an EMBL/GenBank/DDBJ whole genome shotgun (WGS) entry which is preliminary data.</text>
</comment>
<organism evidence="1 2">
    <name type="scientific">Pseudoflavonifractor capillosus ATCC 29799</name>
    <dbReference type="NCBI Taxonomy" id="411467"/>
    <lineage>
        <taxon>Bacteria</taxon>
        <taxon>Bacillati</taxon>
        <taxon>Bacillota</taxon>
        <taxon>Clostridia</taxon>
        <taxon>Eubacteriales</taxon>
        <taxon>Oscillospiraceae</taxon>
        <taxon>Pseudoflavonifractor</taxon>
    </lineage>
</organism>
<reference evidence="1 2" key="1">
    <citation type="submission" date="2007-04" db="EMBL/GenBank/DDBJ databases">
        <authorList>
            <person name="Fulton L."/>
            <person name="Clifton S."/>
            <person name="Fulton B."/>
            <person name="Xu J."/>
            <person name="Minx P."/>
            <person name="Pepin K.H."/>
            <person name="Johnson M."/>
            <person name="Thiruvilangam P."/>
            <person name="Bhonagiri V."/>
            <person name="Nash W.E."/>
            <person name="Mardis E.R."/>
            <person name="Wilson R.K."/>
        </authorList>
    </citation>
    <scope>NUCLEOTIDE SEQUENCE [LARGE SCALE GENOMIC DNA]</scope>
    <source>
        <strain evidence="1 2">ATCC 29799</strain>
    </source>
</reference>
<sequence length="37" mass="4081">MFPGRDAGTVRIRAVPVSCSRIFPVCPQERKKPAGRP</sequence>
<name>A6P2X0_9FIRM</name>
<accession>A6P2X0</accession>
<dbReference type="EMBL" id="AAXG02000058">
    <property type="protein sequence ID" value="EDM97355.1"/>
    <property type="molecule type" value="Genomic_DNA"/>
</dbReference>
<evidence type="ECO:0000313" key="1">
    <source>
        <dbReference type="EMBL" id="EDM97355.1"/>
    </source>
</evidence>
<dbReference type="Proteomes" id="UP000003639">
    <property type="component" value="Unassembled WGS sequence"/>
</dbReference>